<dbReference type="GO" id="GO:0008168">
    <property type="term" value="F:methyltransferase activity"/>
    <property type="evidence" value="ECO:0007669"/>
    <property type="project" value="UniProtKB-KW"/>
</dbReference>
<dbReference type="EMBL" id="FNTC01000002">
    <property type="protein sequence ID" value="SEC42925.1"/>
    <property type="molecule type" value="Genomic_DNA"/>
</dbReference>
<sequence length="62" mass="6559">MSAQQKLSQFIYGQPSIGLPFEKELVVDLFAGGGGASTGIARAYREPDVAVIHPVSPRSASR</sequence>
<reference evidence="2" key="1">
    <citation type="submission" date="2016-10" db="EMBL/GenBank/DDBJ databases">
        <authorList>
            <person name="Varghese N."/>
            <person name="Submissions S."/>
        </authorList>
    </citation>
    <scope>NUCLEOTIDE SEQUENCE [LARGE SCALE GENOMIC DNA]</scope>
    <source>
        <strain evidence="2">BS3660</strain>
    </source>
</reference>
<proteinExistence type="predicted"/>
<keyword evidence="2" id="KW-1185">Reference proteome</keyword>
<dbReference type="GO" id="GO:0032259">
    <property type="term" value="P:methylation"/>
    <property type="evidence" value="ECO:0007669"/>
    <property type="project" value="UniProtKB-KW"/>
</dbReference>
<evidence type="ECO:0000313" key="2">
    <source>
        <dbReference type="Proteomes" id="UP000198542"/>
    </source>
</evidence>
<accession>A0A231GQK3</accession>
<keyword evidence="1" id="KW-0489">Methyltransferase</keyword>
<name>A0A231GQK3_PSEJE</name>
<organism evidence="1 2">
    <name type="scientific">Pseudomonas jessenii</name>
    <dbReference type="NCBI Taxonomy" id="77298"/>
    <lineage>
        <taxon>Bacteria</taxon>
        <taxon>Pseudomonadati</taxon>
        <taxon>Pseudomonadota</taxon>
        <taxon>Gammaproteobacteria</taxon>
        <taxon>Pseudomonadales</taxon>
        <taxon>Pseudomonadaceae</taxon>
        <taxon>Pseudomonas</taxon>
    </lineage>
</organism>
<gene>
    <name evidence="1" type="ORF">SAMN04490187_4333</name>
</gene>
<protein>
    <submittedName>
        <fullName evidence="1">DNA (Cytosine-5)-methyltransferase 1</fullName>
    </submittedName>
</protein>
<evidence type="ECO:0000313" key="1">
    <source>
        <dbReference type="EMBL" id="SEC42925.1"/>
    </source>
</evidence>
<dbReference type="Proteomes" id="UP000198542">
    <property type="component" value="Unassembled WGS sequence"/>
</dbReference>
<dbReference type="AlphaFoldDB" id="A0A231GQK3"/>
<keyword evidence="1" id="KW-0808">Transferase</keyword>